<dbReference type="GO" id="GO:0008289">
    <property type="term" value="F:lipid binding"/>
    <property type="evidence" value="ECO:0007669"/>
    <property type="project" value="InterPro"/>
</dbReference>
<organism evidence="5 6">
    <name type="scientific">Canavalia gladiata</name>
    <name type="common">Sword bean</name>
    <name type="synonym">Dolichos gladiatus</name>
    <dbReference type="NCBI Taxonomy" id="3824"/>
    <lineage>
        <taxon>Eukaryota</taxon>
        <taxon>Viridiplantae</taxon>
        <taxon>Streptophyta</taxon>
        <taxon>Embryophyta</taxon>
        <taxon>Tracheophyta</taxon>
        <taxon>Spermatophyta</taxon>
        <taxon>Magnoliopsida</taxon>
        <taxon>eudicotyledons</taxon>
        <taxon>Gunneridae</taxon>
        <taxon>Pentapetalae</taxon>
        <taxon>rosids</taxon>
        <taxon>fabids</taxon>
        <taxon>Fabales</taxon>
        <taxon>Fabaceae</taxon>
        <taxon>Papilionoideae</taxon>
        <taxon>50 kb inversion clade</taxon>
        <taxon>NPAAA clade</taxon>
        <taxon>indigoferoid/millettioid clade</taxon>
        <taxon>Phaseoleae</taxon>
        <taxon>Canavalia</taxon>
    </lineage>
</organism>
<dbReference type="PANTHER" id="PTHR33076">
    <property type="entry name" value="NON-SPECIFIC LIPID-TRANSFER PROTEIN 2-RELATED"/>
    <property type="match status" value="1"/>
</dbReference>
<dbReference type="InterPro" id="IPR000528">
    <property type="entry name" value="Plant_nsLTP"/>
</dbReference>
<keyword evidence="3" id="KW-0472">Membrane</keyword>
<dbReference type="AlphaFoldDB" id="A0AAN9LUW0"/>
<dbReference type="SUPFAM" id="SSF47699">
    <property type="entry name" value="Bifunctional inhibitor/lipid-transfer protein/seed storage 2S albumin"/>
    <property type="match status" value="1"/>
</dbReference>
<dbReference type="EMBL" id="JAYMYQ010000004">
    <property type="protein sequence ID" value="KAK7340043.1"/>
    <property type="molecule type" value="Genomic_DNA"/>
</dbReference>
<evidence type="ECO:0000313" key="5">
    <source>
        <dbReference type="EMBL" id="KAK7340043.1"/>
    </source>
</evidence>
<dbReference type="Pfam" id="PF00234">
    <property type="entry name" value="Tryp_alpha_amyl"/>
    <property type="match status" value="1"/>
</dbReference>
<dbReference type="Gene3D" id="1.10.110.10">
    <property type="entry name" value="Plant lipid-transfer and hydrophobic proteins"/>
    <property type="match status" value="1"/>
</dbReference>
<dbReference type="PRINTS" id="PR00382">
    <property type="entry name" value="LIPIDTRNSFER"/>
</dbReference>
<proteinExistence type="inferred from homology"/>
<evidence type="ECO:0000313" key="6">
    <source>
        <dbReference type="Proteomes" id="UP001367508"/>
    </source>
</evidence>
<keyword evidence="3" id="KW-1133">Transmembrane helix</keyword>
<dbReference type="InterPro" id="IPR016140">
    <property type="entry name" value="Bifunc_inhib/LTP/seed_store"/>
</dbReference>
<feature type="transmembrane region" description="Helical" evidence="3">
    <location>
        <begin position="12"/>
        <end position="31"/>
    </location>
</feature>
<gene>
    <name evidence="5" type="ORF">VNO77_20735</name>
</gene>
<keyword evidence="3" id="KW-0812">Transmembrane</keyword>
<evidence type="ECO:0000256" key="3">
    <source>
        <dbReference type="SAM" id="Phobius"/>
    </source>
</evidence>
<keyword evidence="6" id="KW-1185">Reference proteome</keyword>
<evidence type="ECO:0000256" key="2">
    <source>
        <dbReference type="ARBA" id="ARBA00023157"/>
    </source>
</evidence>
<sequence>MGSEGIVKVTVVGMMVCIAALGAPFVALGAFTCCEVKPTLEACGCFVKSGSGDTVPEQCCYQVIHLRDQVMNCSQSRQIACNCILDAARKVPDLNASAFEIIPQRCGVRLPFQFSINMNCSNL</sequence>
<dbReference type="GO" id="GO:0006869">
    <property type="term" value="P:lipid transport"/>
    <property type="evidence" value="ECO:0007669"/>
    <property type="project" value="InterPro"/>
</dbReference>
<dbReference type="PROSITE" id="PS00597">
    <property type="entry name" value="PLANT_LTP"/>
    <property type="match status" value="1"/>
</dbReference>
<evidence type="ECO:0000256" key="1">
    <source>
        <dbReference type="ARBA" id="ARBA00009748"/>
    </source>
</evidence>
<comment type="caution">
    <text evidence="5">The sequence shown here is derived from an EMBL/GenBank/DDBJ whole genome shotgun (WGS) entry which is preliminary data.</text>
</comment>
<comment type="similarity">
    <text evidence="1">Belongs to the plant LTP family.</text>
</comment>
<reference evidence="5 6" key="1">
    <citation type="submission" date="2024-01" db="EMBL/GenBank/DDBJ databases">
        <title>The genomes of 5 underutilized Papilionoideae crops provide insights into root nodulation and disease resistanc.</title>
        <authorList>
            <person name="Jiang F."/>
        </authorList>
    </citation>
    <scope>NUCLEOTIDE SEQUENCE [LARGE SCALE GENOMIC DNA]</scope>
    <source>
        <strain evidence="5">LVBAO_FW01</strain>
        <tissue evidence="5">Leaves</tissue>
    </source>
</reference>
<protein>
    <recommendedName>
        <fullName evidence="4">Bifunctional inhibitor/plant lipid transfer protein/seed storage helical domain-containing protein</fullName>
    </recommendedName>
</protein>
<dbReference type="Proteomes" id="UP001367508">
    <property type="component" value="Unassembled WGS sequence"/>
</dbReference>
<dbReference type="InterPro" id="IPR036312">
    <property type="entry name" value="Bifun_inhib/LTP/seed_sf"/>
</dbReference>
<evidence type="ECO:0000259" key="4">
    <source>
        <dbReference type="Pfam" id="PF00234"/>
    </source>
</evidence>
<accession>A0AAN9LUW0</accession>
<feature type="domain" description="Bifunctional inhibitor/plant lipid transfer protein/seed storage helical" evidence="4">
    <location>
        <begin position="36"/>
        <end position="120"/>
    </location>
</feature>
<name>A0AAN9LUW0_CANGL</name>
<keyword evidence="2" id="KW-1015">Disulfide bond</keyword>